<dbReference type="CDD" id="cd01169">
    <property type="entry name" value="HMPP_kinase"/>
    <property type="match status" value="1"/>
</dbReference>
<proteinExistence type="predicted"/>
<dbReference type="EMBL" id="AM398681">
    <property type="protein sequence ID" value="CAL42541.1"/>
    <property type="molecule type" value="Genomic_DNA"/>
</dbReference>
<dbReference type="PANTHER" id="PTHR20858">
    <property type="entry name" value="PHOSPHOMETHYLPYRIMIDINE KINASE"/>
    <property type="match status" value="1"/>
</dbReference>
<dbReference type="HOGENOM" id="CLU_020520_0_2_10"/>
<dbReference type="PATRIC" id="fig|402612.5.peg.444"/>
<keyword evidence="5" id="KW-1185">Reference proteome</keyword>
<name>A6GWR8_FLAPJ</name>
<dbReference type="GeneID" id="66551567"/>
<dbReference type="eggNOG" id="COG0351">
    <property type="taxonomic scope" value="Bacteria"/>
</dbReference>
<keyword evidence="4" id="KW-0808">Transferase</keyword>
<dbReference type="RefSeq" id="WP_011962599.1">
    <property type="nucleotide sequence ID" value="NC_009613.3"/>
</dbReference>
<dbReference type="GO" id="GO:0005829">
    <property type="term" value="C:cytosol"/>
    <property type="evidence" value="ECO:0007669"/>
    <property type="project" value="TreeGrafter"/>
</dbReference>
<comment type="pathway">
    <text evidence="1">Cofactor biosynthesis; thiamine diphosphate biosynthesis.</text>
</comment>
<accession>A6GWR8</accession>
<dbReference type="InterPro" id="IPR013749">
    <property type="entry name" value="PM/HMP-P_kinase-1"/>
</dbReference>
<dbReference type="KEGG" id="fps:FP0430"/>
<dbReference type="Gene3D" id="3.40.1190.20">
    <property type="match status" value="1"/>
</dbReference>
<evidence type="ECO:0000313" key="5">
    <source>
        <dbReference type="Proteomes" id="UP000006394"/>
    </source>
</evidence>
<dbReference type="Proteomes" id="UP000006394">
    <property type="component" value="Chromosome"/>
</dbReference>
<dbReference type="SUPFAM" id="SSF53613">
    <property type="entry name" value="Ribokinase-like"/>
    <property type="match status" value="1"/>
</dbReference>
<evidence type="ECO:0000313" key="4">
    <source>
        <dbReference type="EMBL" id="CAL42541.1"/>
    </source>
</evidence>
<dbReference type="STRING" id="402612.FP0430"/>
<sequence>MPANRPFVLTIAGFDPSAGAGVLADIKTFEQHRVYGFAINTANTIQTENVFFEMNWANLDFVSKSLEKLFENYPIKAVKIGIVPTLDYLSHIVFKIKKLSPKTKVVWDTVLKSSTEFNFLNIENQDFLIKILKEIDLITPNYQEVLKLSANSIDANSIATKLSEYCAVLLKGGHNLNKIGFDYLYLDHKSLTLQPNVTTQIFEKHGSGCVLSSAITANLALGQDLKTACINAKKYIETYLQSTPTKLGNHYV</sequence>
<dbReference type="GO" id="GO:0008972">
    <property type="term" value="F:phosphomethylpyrimidine kinase activity"/>
    <property type="evidence" value="ECO:0007669"/>
    <property type="project" value="InterPro"/>
</dbReference>
<dbReference type="EnsemblBacteria" id="CAL42541">
    <property type="protein sequence ID" value="CAL42541"/>
    <property type="gene ID" value="FP0430"/>
</dbReference>
<organism evidence="4 5">
    <name type="scientific">Flavobacterium psychrophilum (strain ATCC 49511 / DSM 21280 / CIP 103535 / JIP02/86)</name>
    <dbReference type="NCBI Taxonomy" id="402612"/>
    <lineage>
        <taxon>Bacteria</taxon>
        <taxon>Pseudomonadati</taxon>
        <taxon>Bacteroidota</taxon>
        <taxon>Flavobacteriia</taxon>
        <taxon>Flavobacteriales</taxon>
        <taxon>Flavobacteriaceae</taxon>
        <taxon>Flavobacterium</taxon>
    </lineage>
</organism>
<protein>
    <recommendedName>
        <fullName evidence="2">hydroxymethylpyrimidine kinase</fullName>
        <ecNumber evidence="2">2.7.1.49</ecNumber>
    </recommendedName>
</protein>
<evidence type="ECO:0000259" key="3">
    <source>
        <dbReference type="Pfam" id="PF08543"/>
    </source>
</evidence>
<dbReference type="EC" id="2.7.1.49" evidence="2"/>
<dbReference type="AlphaFoldDB" id="A6GWR8"/>
<reference evidence="4 5" key="1">
    <citation type="journal article" date="2007" name="Nat. Biotechnol.">
        <title>Complete genome sequence of the fish pathogen Flavobacterium psychrophilum.</title>
        <authorList>
            <person name="Duchaud E."/>
            <person name="Boussaha M."/>
            <person name="Loux V."/>
            <person name="Bernardet J.F."/>
            <person name="Michel C."/>
            <person name="Kerouault B."/>
            <person name="Mondot S."/>
            <person name="Nicolas P."/>
            <person name="Bossy R."/>
            <person name="Caron C."/>
            <person name="Bessieres P."/>
            <person name="Gibrat J.F."/>
            <person name="Claverol S."/>
            <person name="Dumetz F."/>
            <person name="Le Henaff M."/>
            <person name="Benmansour A."/>
        </authorList>
    </citation>
    <scope>NUCLEOTIDE SEQUENCE [LARGE SCALE GENOMIC DNA]</scope>
    <source>
        <strain evidence="5">ATCC 49511 / DSM 21280 / CIP 103535 / JIP02/86</strain>
    </source>
</reference>
<keyword evidence="4" id="KW-0418">Kinase</keyword>
<dbReference type="GO" id="GO:0008902">
    <property type="term" value="F:hydroxymethylpyrimidine kinase activity"/>
    <property type="evidence" value="ECO:0007669"/>
    <property type="project" value="UniProtKB-EC"/>
</dbReference>
<dbReference type="InterPro" id="IPR004399">
    <property type="entry name" value="HMP/HMP-P_kinase_dom"/>
</dbReference>
<dbReference type="GO" id="GO:0009228">
    <property type="term" value="P:thiamine biosynthetic process"/>
    <property type="evidence" value="ECO:0007669"/>
    <property type="project" value="InterPro"/>
</dbReference>
<dbReference type="Pfam" id="PF08543">
    <property type="entry name" value="Phos_pyr_kin"/>
    <property type="match status" value="1"/>
</dbReference>
<gene>
    <name evidence="4" type="primary">thiD</name>
    <name evidence="4" type="ordered locus">FP0430</name>
</gene>
<evidence type="ECO:0000256" key="1">
    <source>
        <dbReference type="ARBA" id="ARBA00004948"/>
    </source>
</evidence>
<evidence type="ECO:0000256" key="2">
    <source>
        <dbReference type="ARBA" id="ARBA00012135"/>
    </source>
</evidence>
<dbReference type="OrthoDB" id="9810880at2"/>
<dbReference type="InterPro" id="IPR029056">
    <property type="entry name" value="Ribokinase-like"/>
</dbReference>
<feature type="domain" description="Pyridoxamine kinase/Phosphomethylpyrimidine kinase" evidence="3">
    <location>
        <begin position="15"/>
        <end position="248"/>
    </location>
</feature>
<dbReference type="PANTHER" id="PTHR20858:SF17">
    <property type="entry name" value="HYDROXYMETHYLPYRIMIDINE_PHOSPHOMETHYLPYRIMIDINE KINASE THI20-RELATED"/>
    <property type="match status" value="1"/>
</dbReference>